<organism evidence="3 4">
    <name type="scientific">Luteimonas fraxinea</name>
    <dbReference type="NCBI Taxonomy" id="2901869"/>
    <lineage>
        <taxon>Bacteria</taxon>
        <taxon>Pseudomonadati</taxon>
        <taxon>Pseudomonadota</taxon>
        <taxon>Gammaproteobacteria</taxon>
        <taxon>Lysobacterales</taxon>
        <taxon>Lysobacteraceae</taxon>
        <taxon>Luteimonas</taxon>
    </lineage>
</organism>
<keyword evidence="4" id="KW-1185">Reference proteome</keyword>
<dbReference type="Pfam" id="PF16732">
    <property type="entry name" value="ComP_DUS"/>
    <property type="match status" value="1"/>
</dbReference>
<reference evidence="3" key="1">
    <citation type="submission" date="2021-12" db="EMBL/GenBank/DDBJ databases">
        <authorList>
            <person name="Ulrich A."/>
        </authorList>
    </citation>
    <scope>NUCLEOTIDE SEQUENCE</scope>
    <source>
        <strain evidence="3">A1P009</strain>
    </source>
</reference>
<dbReference type="InterPro" id="IPR000983">
    <property type="entry name" value="Bac_GSPG_pilin"/>
</dbReference>
<dbReference type="SUPFAM" id="SSF54523">
    <property type="entry name" value="Pili subunits"/>
    <property type="match status" value="1"/>
</dbReference>
<dbReference type="EMBL" id="JAJQKU010000001">
    <property type="protein sequence ID" value="MCD9096114.1"/>
    <property type="molecule type" value="Genomic_DNA"/>
</dbReference>
<dbReference type="Proteomes" id="UP001430360">
    <property type="component" value="Unassembled WGS sequence"/>
</dbReference>
<sequence>MDLRIGGNYRTGRHRVAGFTLIELMVVVAVIAILASIALPSYQESIRKGRRGQAKVDLLDVAQRAERHRTVNGSFTSFALATAETRSPRGTGQAYYTISRVDNAANPAVLQLQAVPVAGTSQAQDARCRTLTLNQAGQKGVTGSPAPTMTATECW</sequence>
<evidence type="ECO:0000256" key="2">
    <source>
        <dbReference type="SAM" id="Phobius"/>
    </source>
</evidence>
<evidence type="ECO:0000256" key="1">
    <source>
        <dbReference type="ARBA" id="ARBA00022481"/>
    </source>
</evidence>
<gene>
    <name evidence="3" type="ORF">LTT95_04080</name>
</gene>
<dbReference type="PROSITE" id="PS00409">
    <property type="entry name" value="PROKAR_NTER_METHYL"/>
    <property type="match status" value="1"/>
</dbReference>
<keyword evidence="2" id="KW-1133">Transmembrane helix</keyword>
<comment type="caution">
    <text evidence="3">The sequence shown here is derived from an EMBL/GenBank/DDBJ whole genome shotgun (WGS) entry which is preliminary data.</text>
</comment>
<feature type="transmembrane region" description="Helical" evidence="2">
    <location>
        <begin position="20"/>
        <end position="42"/>
    </location>
</feature>
<keyword evidence="2" id="KW-0472">Membrane</keyword>
<dbReference type="PANTHER" id="PTHR30093">
    <property type="entry name" value="GENERAL SECRETION PATHWAY PROTEIN G"/>
    <property type="match status" value="1"/>
</dbReference>
<proteinExistence type="predicted"/>
<name>A0ABS8UA97_9GAMM</name>
<dbReference type="InterPro" id="IPR045584">
    <property type="entry name" value="Pilin-like"/>
</dbReference>
<evidence type="ECO:0000313" key="3">
    <source>
        <dbReference type="EMBL" id="MCD9096114.1"/>
    </source>
</evidence>
<dbReference type="PRINTS" id="PR00813">
    <property type="entry name" value="BCTERIALGSPG"/>
</dbReference>
<dbReference type="NCBIfam" id="TIGR02532">
    <property type="entry name" value="IV_pilin_GFxxxE"/>
    <property type="match status" value="1"/>
</dbReference>
<accession>A0ABS8UA97</accession>
<reference evidence="3" key="2">
    <citation type="journal article" date="2022" name="Syst. Appl. Microbiol.">
        <title>Physiological and genomic characterisation of Luteimonas fraxinea sp. nov., a bacterial species associated with trees tolerant to ash dieback.</title>
        <authorList>
            <person name="Ulrich K."/>
            <person name="Becker R."/>
            <person name="Behrendt U."/>
            <person name="Kube M."/>
            <person name="Schneck V."/>
            <person name="Ulrich A."/>
        </authorList>
    </citation>
    <scope>NUCLEOTIDE SEQUENCE</scope>
    <source>
        <strain evidence="3">A1P009</strain>
    </source>
</reference>
<dbReference type="Pfam" id="PF07963">
    <property type="entry name" value="N_methyl"/>
    <property type="match status" value="1"/>
</dbReference>
<dbReference type="InterPro" id="IPR031982">
    <property type="entry name" value="PilE-like"/>
</dbReference>
<dbReference type="PANTHER" id="PTHR30093:SF47">
    <property type="entry name" value="TYPE IV PILUS NON-CORE MINOR PILIN PILE"/>
    <property type="match status" value="1"/>
</dbReference>
<dbReference type="InterPro" id="IPR012902">
    <property type="entry name" value="N_methyl_site"/>
</dbReference>
<evidence type="ECO:0000313" key="4">
    <source>
        <dbReference type="Proteomes" id="UP001430360"/>
    </source>
</evidence>
<dbReference type="RefSeq" id="WP_232134781.1">
    <property type="nucleotide sequence ID" value="NZ_CP089507.1"/>
</dbReference>
<keyword evidence="1" id="KW-0488">Methylation</keyword>
<protein>
    <submittedName>
        <fullName evidence="3">Type IV pilin protein</fullName>
    </submittedName>
</protein>
<keyword evidence="2" id="KW-0812">Transmembrane</keyword>
<dbReference type="Gene3D" id="3.30.700.10">
    <property type="entry name" value="Glycoprotein, Type 4 Pilin"/>
    <property type="match status" value="1"/>
</dbReference>